<accession>A0ABD5RLF7</accession>
<protein>
    <submittedName>
        <fullName evidence="3">GNAT family N-acetyltransferase</fullName>
        <ecNumber evidence="3">2.3.-.-</ecNumber>
    </submittedName>
</protein>
<organism evidence="3 4">
    <name type="scientific">Halomarina salina</name>
    <dbReference type="NCBI Taxonomy" id="1872699"/>
    <lineage>
        <taxon>Archaea</taxon>
        <taxon>Methanobacteriati</taxon>
        <taxon>Methanobacteriota</taxon>
        <taxon>Stenosarchaea group</taxon>
        <taxon>Halobacteria</taxon>
        <taxon>Halobacteriales</taxon>
        <taxon>Natronomonadaceae</taxon>
        <taxon>Halomarina</taxon>
    </lineage>
</organism>
<feature type="region of interest" description="Disordered" evidence="1">
    <location>
        <begin position="1"/>
        <end position="28"/>
    </location>
</feature>
<gene>
    <name evidence="3" type="ORF">ACFPYI_07815</name>
</gene>
<evidence type="ECO:0000259" key="2">
    <source>
        <dbReference type="PROSITE" id="PS51186"/>
    </source>
</evidence>
<comment type="caution">
    <text evidence="3">The sequence shown here is derived from an EMBL/GenBank/DDBJ whole genome shotgun (WGS) entry which is preliminary data.</text>
</comment>
<dbReference type="PROSITE" id="PS51186">
    <property type="entry name" value="GNAT"/>
    <property type="match status" value="1"/>
</dbReference>
<keyword evidence="3" id="KW-0808">Transferase</keyword>
<sequence length="179" mass="19758">MTPDRIYPEEPVDRFERPPISFEDRDGRPVTVRDYETTDEAFESLVEMYVAFDPEDRAQGIPPSGEQQVRDWLGNILVDDCTNVVAVVPDGRCIGHATLVPDGSGAYELAIFVLAAYQGAGIGTHLIEALLGAGQEAGIEKVWLTVERWNHPAVALYRKVGFEAASTESFEMEMSVRLG</sequence>
<evidence type="ECO:0000256" key="1">
    <source>
        <dbReference type="SAM" id="MobiDB-lite"/>
    </source>
</evidence>
<keyword evidence="4" id="KW-1185">Reference proteome</keyword>
<evidence type="ECO:0000313" key="4">
    <source>
        <dbReference type="Proteomes" id="UP001596099"/>
    </source>
</evidence>
<dbReference type="Proteomes" id="UP001596099">
    <property type="component" value="Unassembled WGS sequence"/>
</dbReference>
<dbReference type="PANTHER" id="PTHR43617:SF34">
    <property type="entry name" value="PUTATIVE-RELATED"/>
    <property type="match status" value="1"/>
</dbReference>
<keyword evidence="3" id="KW-0012">Acyltransferase</keyword>
<dbReference type="GO" id="GO:0016746">
    <property type="term" value="F:acyltransferase activity"/>
    <property type="evidence" value="ECO:0007669"/>
    <property type="project" value="UniProtKB-KW"/>
</dbReference>
<dbReference type="InterPro" id="IPR016181">
    <property type="entry name" value="Acyl_CoA_acyltransferase"/>
</dbReference>
<feature type="domain" description="N-acetyltransferase" evidence="2">
    <location>
        <begin position="30"/>
        <end position="179"/>
    </location>
</feature>
<dbReference type="RefSeq" id="WP_247414144.1">
    <property type="nucleotide sequence ID" value="NZ_JALLGW010000001.1"/>
</dbReference>
<dbReference type="Gene3D" id="3.40.630.30">
    <property type="match status" value="1"/>
</dbReference>
<dbReference type="CDD" id="cd04301">
    <property type="entry name" value="NAT_SF"/>
    <property type="match status" value="1"/>
</dbReference>
<dbReference type="EMBL" id="JBHSQH010000001">
    <property type="protein sequence ID" value="MFC5971236.1"/>
    <property type="molecule type" value="Genomic_DNA"/>
</dbReference>
<dbReference type="AlphaFoldDB" id="A0ABD5RLF7"/>
<name>A0ABD5RLF7_9EURY</name>
<dbReference type="SUPFAM" id="SSF55729">
    <property type="entry name" value="Acyl-CoA N-acyltransferases (Nat)"/>
    <property type="match status" value="1"/>
</dbReference>
<dbReference type="Pfam" id="PF00583">
    <property type="entry name" value="Acetyltransf_1"/>
    <property type="match status" value="1"/>
</dbReference>
<dbReference type="InterPro" id="IPR000182">
    <property type="entry name" value="GNAT_dom"/>
</dbReference>
<dbReference type="EC" id="2.3.-.-" evidence="3"/>
<reference evidence="3 4" key="1">
    <citation type="journal article" date="2019" name="Int. J. Syst. Evol. Microbiol.">
        <title>The Global Catalogue of Microorganisms (GCM) 10K type strain sequencing project: providing services to taxonomists for standard genome sequencing and annotation.</title>
        <authorList>
            <consortium name="The Broad Institute Genomics Platform"/>
            <consortium name="The Broad Institute Genome Sequencing Center for Infectious Disease"/>
            <person name="Wu L."/>
            <person name="Ma J."/>
        </authorList>
    </citation>
    <scope>NUCLEOTIDE SEQUENCE [LARGE SCALE GENOMIC DNA]</scope>
    <source>
        <strain evidence="3 4">CGMCC 1.12543</strain>
    </source>
</reference>
<dbReference type="PANTHER" id="PTHR43617">
    <property type="entry name" value="L-AMINO ACID N-ACETYLTRANSFERASE"/>
    <property type="match status" value="1"/>
</dbReference>
<dbReference type="InterPro" id="IPR050276">
    <property type="entry name" value="MshD_Acetyltransferase"/>
</dbReference>
<evidence type="ECO:0000313" key="3">
    <source>
        <dbReference type="EMBL" id="MFC5971236.1"/>
    </source>
</evidence>
<proteinExistence type="predicted"/>